<accession>A0A1G6VHB6</accession>
<dbReference type="AlphaFoldDB" id="A0A1G6VHB6"/>
<dbReference type="EMBL" id="FMZP01000028">
    <property type="protein sequence ID" value="SDD52226.1"/>
    <property type="molecule type" value="Genomic_DNA"/>
</dbReference>
<evidence type="ECO:0000313" key="2">
    <source>
        <dbReference type="Proteomes" id="UP000324021"/>
    </source>
</evidence>
<proteinExistence type="predicted"/>
<reference evidence="1 2" key="1">
    <citation type="submission" date="2016-10" db="EMBL/GenBank/DDBJ databases">
        <authorList>
            <person name="Varghese N."/>
            <person name="Submissions S."/>
        </authorList>
    </citation>
    <scope>NUCLEOTIDE SEQUENCE [LARGE SCALE GENOMIC DNA]</scope>
    <source>
        <strain evidence="1 2">CDM_1</strain>
    </source>
</reference>
<sequence length="48" mass="5350">MAGFFFAYSLSVVPALETLSASEYVTVLQLLCSTLLMRSRPVILQRVQ</sequence>
<protein>
    <submittedName>
        <fullName evidence="1">Uncharacterized protein</fullName>
    </submittedName>
</protein>
<name>A0A1G6VHB6_9EURY</name>
<organism evidence="1 2">
    <name type="scientific">Natrinema hispanicum</name>
    <dbReference type="NCBI Taxonomy" id="392421"/>
    <lineage>
        <taxon>Archaea</taxon>
        <taxon>Methanobacteriati</taxon>
        <taxon>Methanobacteriota</taxon>
        <taxon>Stenosarchaea group</taxon>
        <taxon>Halobacteria</taxon>
        <taxon>Halobacteriales</taxon>
        <taxon>Natrialbaceae</taxon>
        <taxon>Natrinema</taxon>
    </lineage>
</organism>
<gene>
    <name evidence="1" type="ORF">SAMN05192552_102810</name>
</gene>
<dbReference type="Proteomes" id="UP000324021">
    <property type="component" value="Unassembled WGS sequence"/>
</dbReference>
<evidence type="ECO:0000313" key="1">
    <source>
        <dbReference type="EMBL" id="SDD52226.1"/>
    </source>
</evidence>